<dbReference type="AlphaFoldDB" id="A0A915L2E4"/>
<evidence type="ECO:0000313" key="3">
    <source>
        <dbReference type="Proteomes" id="UP000887565"/>
    </source>
</evidence>
<dbReference type="OMA" id="CNHVQFR"/>
<dbReference type="SUPFAM" id="SSF46458">
    <property type="entry name" value="Globin-like"/>
    <property type="match status" value="1"/>
</dbReference>
<dbReference type="CDD" id="cd01040">
    <property type="entry name" value="Mb-like"/>
    <property type="match status" value="1"/>
</dbReference>
<sequence length="265" mass="30046">MGNSTDKDENNDSEPGPCGENRAHQVRQSPRPQRQISKKQALKDSGRLNQAQKDIIRQVWETAKKTEFCTRIFKRVFEQRPDFRVAFDCIGKGAWIDESKHFTVFLTTVVDRLCNYSPPVATTTSDMVRQPSPMTTDLQDIQKMSFVLGGRYASLRSSGFKSEFWVTFAECMAMECIYLDAGAHPTPDVLSAWSMLLNLVMGWVRDGYYQKLRVERRLAKPSWASKSVNVSSKSSRVDIGGLVSMSRSYSDSSRRSATTMEQRLA</sequence>
<feature type="domain" description="Globin" evidence="2">
    <location>
        <begin position="47"/>
        <end position="209"/>
    </location>
</feature>
<dbReference type="Proteomes" id="UP000887565">
    <property type="component" value="Unplaced"/>
</dbReference>
<accession>A0A915L2E4</accession>
<evidence type="ECO:0000259" key="2">
    <source>
        <dbReference type="PROSITE" id="PS01033"/>
    </source>
</evidence>
<dbReference type="InterPro" id="IPR012292">
    <property type="entry name" value="Globin/Proto"/>
</dbReference>
<dbReference type="InterPro" id="IPR044399">
    <property type="entry name" value="Mb-like_M"/>
</dbReference>
<organism evidence="3 4">
    <name type="scientific">Romanomermis culicivorax</name>
    <name type="common">Nematode worm</name>
    <dbReference type="NCBI Taxonomy" id="13658"/>
    <lineage>
        <taxon>Eukaryota</taxon>
        <taxon>Metazoa</taxon>
        <taxon>Ecdysozoa</taxon>
        <taxon>Nematoda</taxon>
        <taxon>Enoplea</taxon>
        <taxon>Dorylaimia</taxon>
        <taxon>Mermithida</taxon>
        <taxon>Mermithoidea</taxon>
        <taxon>Mermithidae</taxon>
        <taxon>Romanomermis</taxon>
    </lineage>
</organism>
<dbReference type="GO" id="GO:0019825">
    <property type="term" value="F:oxygen binding"/>
    <property type="evidence" value="ECO:0007669"/>
    <property type="project" value="InterPro"/>
</dbReference>
<name>A0A915L2E4_ROMCU</name>
<evidence type="ECO:0000256" key="1">
    <source>
        <dbReference type="SAM" id="MobiDB-lite"/>
    </source>
</evidence>
<dbReference type="GO" id="GO:0020037">
    <property type="term" value="F:heme binding"/>
    <property type="evidence" value="ECO:0007669"/>
    <property type="project" value="InterPro"/>
</dbReference>
<proteinExistence type="predicted"/>
<keyword evidence="3" id="KW-1185">Reference proteome</keyword>
<dbReference type="WBParaSite" id="nRc.2.0.1.t44657-RA">
    <property type="protein sequence ID" value="nRc.2.0.1.t44657-RA"/>
    <property type="gene ID" value="nRc.2.0.1.g44657"/>
</dbReference>
<evidence type="ECO:0000313" key="4">
    <source>
        <dbReference type="WBParaSite" id="nRc.2.0.1.t44657-RA"/>
    </source>
</evidence>
<reference evidence="4" key="1">
    <citation type="submission" date="2022-11" db="UniProtKB">
        <authorList>
            <consortium name="WormBaseParasite"/>
        </authorList>
    </citation>
    <scope>IDENTIFICATION</scope>
</reference>
<dbReference type="Gene3D" id="1.10.490.10">
    <property type="entry name" value="Globins"/>
    <property type="match status" value="1"/>
</dbReference>
<feature type="compositionally biased region" description="Polar residues" evidence="1">
    <location>
        <begin position="26"/>
        <end position="35"/>
    </location>
</feature>
<dbReference type="PROSITE" id="PS01033">
    <property type="entry name" value="GLOBIN"/>
    <property type="match status" value="1"/>
</dbReference>
<feature type="region of interest" description="Disordered" evidence="1">
    <location>
        <begin position="1"/>
        <end position="48"/>
    </location>
</feature>
<feature type="compositionally biased region" description="Basic and acidic residues" evidence="1">
    <location>
        <begin position="1"/>
        <end position="10"/>
    </location>
</feature>
<protein>
    <submittedName>
        <fullName evidence="4">Globin family profile domain-containing protein</fullName>
    </submittedName>
</protein>
<dbReference type="InterPro" id="IPR009050">
    <property type="entry name" value="Globin-like_sf"/>
</dbReference>
<dbReference type="InterPro" id="IPR000971">
    <property type="entry name" value="Globin"/>
</dbReference>